<feature type="transmembrane region" description="Helical" evidence="9">
    <location>
        <begin position="221"/>
        <end position="240"/>
    </location>
</feature>
<dbReference type="PANTHER" id="PTHR46154">
    <property type="match status" value="1"/>
</dbReference>
<keyword evidence="11" id="KW-1185">Reference proteome</keyword>
<feature type="transmembrane region" description="Helical" evidence="9">
    <location>
        <begin position="81"/>
        <end position="109"/>
    </location>
</feature>
<reference evidence="10 11" key="1">
    <citation type="submission" date="2023-10" db="EMBL/GenBank/DDBJ databases">
        <authorList>
            <person name="Maclean D."/>
            <person name="Macfadyen A."/>
        </authorList>
    </citation>
    <scope>NUCLEOTIDE SEQUENCE [LARGE SCALE GENOMIC DNA]</scope>
</reference>
<dbReference type="CDD" id="cd11476">
    <property type="entry name" value="SLC5sbd_DUR3"/>
    <property type="match status" value="1"/>
</dbReference>
<feature type="transmembrane region" description="Helical" evidence="9">
    <location>
        <begin position="420"/>
        <end position="439"/>
    </location>
</feature>
<dbReference type="PANTHER" id="PTHR46154:SF4">
    <property type="entry name" value="UREA ACTIVE TRANSPORTER"/>
    <property type="match status" value="1"/>
</dbReference>
<feature type="transmembrane region" description="Helical" evidence="9">
    <location>
        <begin position="317"/>
        <end position="341"/>
    </location>
</feature>
<dbReference type="InterPro" id="IPR031155">
    <property type="entry name" value="DUR"/>
</dbReference>
<comment type="caution">
    <text evidence="10">The sequence shown here is derived from an EMBL/GenBank/DDBJ whole genome shotgun (WGS) entry which is preliminary data.</text>
</comment>
<dbReference type="InterPro" id="IPR038377">
    <property type="entry name" value="Na/Glc_symporter_sf"/>
</dbReference>
<feature type="transmembrane region" description="Helical" evidence="9">
    <location>
        <begin position="157"/>
        <end position="178"/>
    </location>
</feature>
<feature type="transmembrane region" description="Helical" evidence="9">
    <location>
        <begin position="361"/>
        <end position="381"/>
    </location>
</feature>
<evidence type="ECO:0000256" key="4">
    <source>
        <dbReference type="ARBA" id="ARBA00022692"/>
    </source>
</evidence>
<dbReference type="InterPro" id="IPR001734">
    <property type="entry name" value="Na/solute_symporter"/>
</dbReference>
<name>A0AAV1I9B5_9CHLO</name>
<dbReference type="GO" id="GO:0015204">
    <property type="term" value="F:urea transmembrane transporter activity"/>
    <property type="evidence" value="ECO:0007669"/>
    <property type="project" value="InterPro"/>
</dbReference>
<dbReference type="Gene3D" id="1.20.1730.10">
    <property type="entry name" value="Sodium/glucose cotransporter"/>
    <property type="match status" value="1"/>
</dbReference>
<protein>
    <submittedName>
        <fullName evidence="10">Uncharacterized protein</fullName>
    </submittedName>
</protein>
<feature type="transmembrane region" description="Helical" evidence="9">
    <location>
        <begin position="613"/>
        <end position="637"/>
    </location>
</feature>
<dbReference type="AlphaFoldDB" id="A0AAV1I9B5"/>
<feature type="transmembrane region" description="Helical" evidence="9">
    <location>
        <begin position="37"/>
        <end position="60"/>
    </location>
</feature>
<dbReference type="Proteomes" id="UP001314263">
    <property type="component" value="Unassembled WGS sequence"/>
</dbReference>
<dbReference type="Pfam" id="PF00474">
    <property type="entry name" value="SSF"/>
    <property type="match status" value="1"/>
</dbReference>
<evidence type="ECO:0000256" key="9">
    <source>
        <dbReference type="SAM" id="Phobius"/>
    </source>
</evidence>
<evidence type="ECO:0000256" key="3">
    <source>
        <dbReference type="ARBA" id="ARBA00022448"/>
    </source>
</evidence>
<dbReference type="EMBL" id="CAUYUE010000007">
    <property type="protein sequence ID" value="CAK0782255.1"/>
    <property type="molecule type" value="Genomic_DNA"/>
</dbReference>
<evidence type="ECO:0000313" key="11">
    <source>
        <dbReference type="Proteomes" id="UP001314263"/>
    </source>
</evidence>
<feature type="transmembrane region" description="Helical" evidence="9">
    <location>
        <begin position="115"/>
        <end position="136"/>
    </location>
</feature>
<evidence type="ECO:0000256" key="5">
    <source>
        <dbReference type="ARBA" id="ARBA00022989"/>
    </source>
</evidence>
<keyword evidence="4 9" id="KW-0812">Transmembrane</keyword>
<evidence type="ECO:0000256" key="2">
    <source>
        <dbReference type="ARBA" id="ARBA00006434"/>
    </source>
</evidence>
<evidence type="ECO:0000256" key="6">
    <source>
        <dbReference type="ARBA" id="ARBA00023136"/>
    </source>
</evidence>
<gene>
    <name evidence="10" type="ORF">CVIRNUC_005607</name>
</gene>
<accession>A0AAV1I9B5</accession>
<evidence type="ECO:0000256" key="7">
    <source>
        <dbReference type="RuleBase" id="RU362091"/>
    </source>
</evidence>
<keyword evidence="6 9" id="KW-0472">Membrane</keyword>
<comment type="similarity">
    <text evidence="2 7">Belongs to the sodium:solute symporter (SSF) (TC 2.A.21) family.</text>
</comment>
<feature type="transmembrane region" description="Helical" evidence="9">
    <location>
        <begin position="184"/>
        <end position="209"/>
    </location>
</feature>
<proteinExistence type="inferred from homology"/>
<feature type="transmembrane region" description="Helical" evidence="9">
    <location>
        <begin position="513"/>
        <end position="534"/>
    </location>
</feature>
<feature type="transmembrane region" description="Helical" evidence="9">
    <location>
        <begin position="445"/>
        <end position="466"/>
    </location>
</feature>
<evidence type="ECO:0000256" key="8">
    <source>
        <dbReference type="SAM" id="MobiDB-lite"/>
    </source>
</evidence>
<dbReference type="PROSITE" id="PS50283">
    <property type="entry name" value="NA_SOLUT_SYMP_3"/>
    <property type="match status" value="1"/>
</dbReference>
<evidence type="ECO:0000256" key="1">
    <source>
        <dbReference type="ARBA" id="ARBA00004141"/>
    </source>
</evidence>
<feature type="transmembrane region" description="Helical" evidence="9">
    <location>
        <begin position="583"/>
        <end position="607"/>
    </location>
</feature>
<comment type="subcellular location">
    <subcellularLocation>
        <location evidence="1">Membrane</location>
        <topology evidence="1">Multi-pass membrane protein</topology>
    </subcellularLocation>
</comment>
<keyword evidence="5 9" id="KW-1133">Transmembrane helix</keyword>
<evidence type="ECO:0000313" key="10">
    <source>
        <dbReference type="EMBL" id="CAK0782255.1"/>
    </source>
</evidence>
<keyword evidence="3" id="KW-0813">Transport</keyword>
<sequence>MSSAPAPNAFGLTQYDGLTSFFGSQSFDYNGFILPPAAGWIVVILFGFIFALLAVALVWVDIKFAGAIYNSEQFNTAGRSIGAGLLAADIVSHWTWASIILQSCTYGYFFGADGAFWYAANGAGIVLSFGVVANELKYKAPQAHTMLELVYVRWGRTAHIIYFFFAVLTNLLVSLSMLQGCVSAINALTGVNVYAMSFLIPIGVVVYAAIGGLKATFTTSYMHMVIIFVLCLIFMFKVFVPGDILGGIDDVYNRLQTMQTVLPAAGQLDGSYLTGWSSAGLQFFVIIFLSSTAQMIVDQAYWQSAIAAKATAAVGGYFMGAWMYLGIVFIIPLSLGVFAIVTDLPISTDEALQGLVMPAAAYVLLGKGGAVLVIIMIFMAVTSSGASEMLAVSSLFTFDIYRRYIKPKADGAHLVRVSRIAVAVWAIIMGIAMCIAQVAGINVNWLVLLIGVACGGAVIPLACLLFWRKATGLAACIAAPFGLCCGLASWLGVAQAQSGEIGIDSTGLNNPLLAGNMASIFGSGLVLILVSHIFPNKEPFNWEDFKTKITTSDAHVKKAGALDASSVEDEKELESVRKIRKPLWIAVGIIIFLGFIVWPCLTLPAKIFSLGYFRFYVILGFFIIISGSVVGIFLPLWEARHLFFKVATGSTYHEWVDKSSRGGSSRGGSKHNGMAKDLDMKPSGAAPLGKDDSAHGGTTDAPAVKL</sequence>
<dbReference type="GO" id="GO:0005886">
    <property type="term" value="C:plasma membrane"/>
    <property type="evidence" value="ECO:0007669"/>
    <property type="project" value="TreeGrafter"/>
</dbReference>
<feature type="transmembrane region" description="Helical" evidence="9">
    <location>
        <begin position="279"/>
        <end position="297"/>
    </location>
</feature>
<feature type="region of interest" description="Disordered" evidence="8">
    <location>
        <begin position="656"/>
        <end position="706"/>
    </location>
</feature>
<feature type="transmembrane region" description="Helical" evidence="9">
    <location>
        <begin position="473"/>
        <end position="493"/>
    </location>
</feature>
<organism evidence="10 11">
    <name type="scientific">Coccomyxa viridis</name>
    <dbReference type="NCBI Taxonomy" id="1274662"/>
    <lineage>
        <taxon>Eukaryota</taxon>
        <taxon>Viridiplantae</taxon>
        <taxon>Chlorophyta</taxon>
        <taxon>core chlorophytes</taxon>
        <taxon>Trebouxiophyceae</taxon>
        <taxon>Trebouxiophyceae incertae sedis</taxon>
        <taxon>Coccomyxaceae</taxon>
        <taxon>Coccomyxa</taxon>
    </lineage>
</organism>